<accession>A0A381RNY6</accession>
<name>A0A381RNY6_9ZZZZ</name>
<gene>
    <name evidence="3" type="ORF">METZ01_LOCUS43467</name>
</gene>
<dbReference type="InterPro" id="IPR006680">
    <property type="entry name" value="Amidohydro-rel"/>
</dbReference>
<evidence type="ECO:0000313" key="3">
    <source>
        <dbReference type="EMBL" id="SUZ90613.1"/>
    </source>
</evidence>
<protein>
    <recommendedName>
        <fullName evidence="2">Amidohydrolase-related domain-containing protein</fullName>
    </recommendedName>
</protein>
<dbReference type="PANTHER" id="PTHR21240:SF28">
    <property type="entry name" value="ISO-OROTATE DECARBOXYLASE (EUROFUNG)"/>
    <property type="match status" value="1"/>
</dbReference>
<evidence type="ECO:0000256" key="1">
    <source>
        <dbReference type="ARBA" id="ARBA00023239"/>
    </source>
</evidence>
<dbReference type="InterPro" id="IPR032466">
    <property type="entry name" value="Metal_Hydrolase"/>
</dbReference>
<dbReference type="GO" id="GO:0019748">
    <property type="term" value="P:secondary metabolic process"/>
    <property type="evidence" value="ECO:0007669"/>
    <property type="project" value="TreeGrafter"/>
</dbReference>
<evidence type="ECO:0000259" key="2">
    <source>
        <dbReference type="Pfam" id="PF04909"/>
    </source>
</evidence>
<dbReference type="Pfam" id="PF04909">
    <property type="entry name" value="Amidohydro_2"/>
    <property type="match status" value="1"/>
</dbReference>
<feature type="domain" description="Amidohydrolase-related" evidence="2">
    <location>
        <begin position="144"/>
        <end position="385"/>
    </location>
</feature>
<dbReference type="AlphaFoldDB" id="A0A381RNY6"/>
<dbReference type="GO" id="GO:0005737">
    <property type="term" value="C:cytoplasm"/>
    <property type="evidence" value="ECO:0007669"/>
    <property type="project" value="TreeGrafter"/>
</dbReference>
<dbReference type="GO" id="GO:0016831">
    <property type="term" value="F:carboxy-lyase activity"/>
    <property type="evidence" value="ECO:0007669"/>
    <property type="project" value="InterPro"/>
</dbReference>
<keyword evidence="1" id="KW-0456">Lyase</keyword>
<sequence length="392" mass="45490">VELSYEMYDADNHLYEAADALTRHLPAHRDRDLFWVTDERGHRHLILDGKWWDYIPNPTFDPIAKAGCLEEMFSGERSSMQVMADGMRNVEPLQLRPEYLQRDRRIERMDAQMVRAALMYPTLASGIEEYARENPSLIVDILWGFNRWLQEEWGFAHEQRIFATPMLSLVDPDWAVKMLEWSINHGCRAVYMRPAAVPTAMGYRSPADPIFDPFWARCAEAEILVCIHLGESGYYRQSGDYTGRYRRHAFSLSPFEHVYLHGRAITDFLSAMVLQGAFTRNPRLRLLSVENGSDWFPFFVESCRLYYQRYPADFPEDPMEAIRRNLWISPYWEDPLPELAATLSTSKILAGSDFPHAEGLAEPTDFVKSLTGFNEDDQRMIMHDNLKSLLGV</sequence>
<reference evidence="3" key="1">
    <citation type="submission" date="2018-05" db="EMBL/GenBank/DDBJ databases">
        <authorList>
            <person name="Lanie J.A."/>
            <person name="Ng W.-L."/>
            <person name="Kazmierczak K.M."/>
            <person name="Andrzejewski T.M."/>
            <person name="Davidsen T.M."/>
            <person name="Wayne K.J."/>
            <person name="Tettelin H."/>
            <person name="Glass J.I."/>
            <person name="Rusch D."/>
            <person name="Podicherti R."/>
            <person name="Tsui H.-C.T."/>
            <person name="Winkler M.E."/>
        </authorList>
    </citation>
    <scope>NUCLEOTIDE SEQUENCE</scope>
</reference>
<feature type="non-terminal residue" evidence="3">
    <location>
        <position position="1"/>
    </location>
</feature>
<dbReference type="GO" id="GO:0016787">
    <property type="term" value="F:hydrolase activity"/>
    <property type="evidence" value="ECO:0007669"/>
    <property type="project" value="InterPro"/>
</dbReference>
<dbReference type="SUPFAM" id="SSF51556">
    <property type="entry name" value="Metallo-dependent hydrolases"/>
    <property type="match status" value="1"/>
</dbReference>
<proteinExistence type="predicted"/>
<dbReference type="PANTHER" id="PTHR21240">
    <property type="entry name" value="2-AMINO-3-CARBOXYLMUCONATE-6-SEMIALDEHYDE DECARBOXYLASE"/>
    <property type="match status" value="1"/>
</dbReference>
<dbReference type="EMBL" id="UINC01001909">
    <property type="protein sequence ID" value="SUZ90613.1"/>
    <property type="molecule type" value="Genomic_DNA"/>
</dbReference>
<dbReference type="Gene3D" id="3.20.20.140">
    <property type="entry name" value="Metal-dependent hydrolases"/>
    <property type="match status" value="1"/>
</dbReference>
<organism evidence="3">
    <name type="scientific">marine metagenome</name>
    <dbReference type="NCBI Taxonomy" id="408172"/>
    <lineage>
        <taxon>unclassified sequences</taxon>
        <taxon>metagenomes</taxon>
        <taxon>ecological metagenomes</taxon>
    </lineage>
</organism>
<dbReference type="InterPro" id="IPR032465">
    <property type="entry name" value="ACMSD"/>
</dbReference>